<evidence type="ECO:0000313" key="3">
    <source>
        <dbReference type="Proteomes" id="UP000201588"/>
    </source>
</evidence>
<proteinExistence type="predicted"/>
<protein>
    <submittedName>
        <fullName evidence="2">Heat shock ClpB-like protein</fullName>
    </submittedName>
</protein>
<evidence type="ECO:0000256" key="1">
    <source>
        <dbReference type="SAM" id="Coils"/>
    </source>
</evidence>
<reference evidence="2 3" key="1">
    <citation type="submission" date="2016-01" db="EMBL/GenBank/DDBJ databases">
        <title>Isolation and characterization of bacteriophages from East Africa Rift Valley soda lakes.</title>
        <authorList>
            <person name="van Zyl L.J."/>
            <person name="Nemavhulani S."/>
            <person name="Cowan D.A."/>
            <person name="Trindade M.I."/>
        </authorList>
    </citation>
    <scope>NUCLEOTIDE SEQUENCE [LARGE SCALE GENOMIC DNA]</scope>
</reference>
<organism evidence="2 3">
    <name type="scientific">Bacillus phage Shbh1</name>
    <dbReference type="NCBI Taxonomy" id="1796992"/>
    <lineage>
        <taxon>Viruses</taxon>
        <taxon>Duplodnaviria</taxon>
        <taxon>Heunggongvirae</taxon>
        <taxon>Uroviricota</taxon>
        <taxon>Caudoviricetes</taxon>
        <taxon>Herelleviridae</taxon>
        <taxon>Bastillevirinae</taxon>
        <taxon>Shalavirus</taxon>
        <taxon>Shalavirus Shbh1</taxon>
    </lineage>
</organism>
<dbReference type="GeneID" id="28799393"/>
<keyword evidence="1" id="KW-0175">Coiled coil</keyword>
<dbReference type="RefSeq" id="YP_009275198.1">
    <property type="nucleotide sequence ID" value="NC_030925.1"/>
</dbReference>
<feature type="coiled-coil region" evidence="1">
    <location>
        <begin position="19"/>
        <end position="71"/>
    </location>
</feature>
<keyword evidence="3" id="KW-1185">Reference proteome</keyword>
<dbReference type="EMBL" id="KU640380">
    <property type="protein sequence ID" value="AMQ66508.1"/>
    <property type="molecule type" value="Genomic_DNA"/>
</dbReference>
<dbReference type="Proteomes" id="UP000201588">
    <property type="component" value="Segment"/>
</dbReference>
<name>A0A142F151_9CAUD</name>
<keyword evidence="2" id="KW-0346">Stress response</keyword>
<accession>A0A142F151</accession>
<dbReference type="KEGG" id="vg:28799393"/>
<sequence length="210" mass="24059">MNYNSQSNIETRNLKQMSIADLKDSLAKEKAKLKKAEKEFESVKQNFDEYKEKITKEIEIKENELALFTRNYDLKKIYRALNVLDFKKGLKHVSIETIKMLEEDLGMLVAHGVKNNYSKLENYQLGVSYSCFVFYSYLGTPPITEGSMHCIVGFTKSFRLDIAVARDSGKGEYSIIEKCRDSLYFLSKLANDSGFANKVLPLLNNTEGDE</sequence>
<evidence type="ECO:0000313" key="2">
    <source>
        <dbReference type="EMBL" id="AMQ66508.1"/>
    </source>
</evidence>